<proteinExistence type="inferred from homology"/>
<accession>A0A6S6RBL6</accession>
<dbReference type="InterPro" id="IPR020845">
    <property type="entry name" value="AMP-binding_CS"/>
</dbReference>
<dbReference type="AlphaFoldDB" id="A0A6S6RBL6"/>
<dbReference type="PROSITE" id="PS00455">
    <property type="entry name" value="AMP_BINDING"/>
    <property type="match status" value="1"/>
</dbReference>
<evidence type="ECO:0000256" key="1">
    <source>
        <dbReference type="ARBA" id="ARBA00006432"/>
    </source>
</evidence>
<name>A0A6S6RBL6_9FIRM</name>
<dbReference type="Gene3D" id="3.40.50.980">
    <property type="match status" value="2"/>
</dbReference>
<evidence type="ECO:0000256" key="3">
    <source>
        <dbReference type="ARBA" id="ARBA00022553"/>
    </source>
</evidence>
<dbReference type="FunFam" id="3.40.50.980:FF:000001">
    <property type="entry name" value="Non-ribosomal peptide synthetase"/>
    <property type="match status" value="1"/>
</dbReference>
<dbReference type="FunFam" id="3.40.50.980:FF:000002">
    <property type="entry name" value="Enterobactin synthetase component F"/>
    <property type="match status" value="1"/>
</dbReference>
<gene>
    <name evidence="4" type="ORF">acsn021_37500</name>
</gene>
<keyword evidence="3" id="KW-0597">Phosphoprotein</keyword>
<evidence type="ECO:0000313" key="4">
    <source>
        <dbReference type="EMBL" id="BCJ96181.1"/>
    </source>
</evidence>
<dbReference type="Pfam" id="PF00501">
    <property type="entry name" value="AMP-binding"/>
    <property type="match status" value="1"/>
</dbReference>
<dbReference type="PRINTS" id="PR00154">
    <property type="entry name" value="AMPBINDING"/>
</dbReference>
<dbReference type="InterPro" id="IPR000873">
    <property type="entry name" value="AMP-dep_synth/lig_dom"/>
</dbReference>
<dbReference type="SUPFAM" id="SSF56801">
    <property type="entry name" value="Acetyl-CoA synthetase-like"/>
    <property type="match status" value="1"/>
</dbReference>
<dbReference type="Gene3D" id="2.30.38.10">
    <property type="entry name" value="Luciferase, Domain 3"/>
    <property type="match status" value="1"/>
</dbReference>
<protein>
    <submittedName>
        <fullName evidence="4">Uncharacterized protein</fullName>
    </submittedName>
</protein>
<dbReference type="CDD" id="cd05930">
    <property type="entry name" value="A_NRPS"/>
    <property type="match status" value="1"/>
</dbReference>
<dbReference type="InterPro" id="IPR020459">
    <property type="entry name" value="AMP-binding"/>
</dbReference>
<dbReference type="EMBL" id="AP023367">
    <property type="protein sequence ID" value="BCJ96181.1"/>
    <property type="molecule type" value="Genomic_DNA"/>
</dbReference>
<evidence type="ECO:0000256" key="2">
    <source>
        <dbReference type="ARBA" id="ARBA00022450"/>
    </source>
</evidence>
<dbReference type="InterPro" id="IPR025110">
    <property type="entry name" value="AMP-bd_C"/>
</dbReference>
<evidence type="ECO:0000313" key="5">
    <source>
        <dbReference type="Proteomes" id="UP000515561"/>
    </source>
</evidence>
<reference evidence="4 5" key="1">
    <citation type="journal article" date="2016" name="Int. J. Syst. Evol. Microbiol.">
        <title>Descriptions of Anaerotaenia torta gen. nov., sp. nov. and Anaerocolumna cellulosilytica gen. nov., sp. nov. isolated from a methanogenic reactor of cattle waste.</title>
        <authorList>
            <person name="Uek A."/>
            <person name="Ohtaki Y."/>
            <person name="Kaku N."/>
            <person name="Ueki K."/>
        </authorList>
    </citation>
    <scope>NUCLEOTIDE SEQUENCE [LARGE SCALE GENOMIC DNA]</scope>
    <source>
        <strain evidence="4 5">SN021</strain>
    </source>
</reference>
<keyword evidence="2" id="KW-0596">Phosphopantetheine</keyword>
<dbReference type="Pfam" id="PF13193">
    <property type="entry name" value="AMP-binding_C"/>
    <property type="match status" value="1"/>
</dbReference>
<dbReference type="InterPro" id="IPR010071">
    <property type="entry name" value="AA_adenyl_dom"/>
</dbReference>
<dbReference type="InterPro" id="IPR045851">
    <property type="entry name" value="AMP-bd_C_sf"/>
</dbReference>
<dbReference type="KEGG" id="acel:acsn021_37500"/>
<dbReference type="Proteomes" id="UP000515561">
    <property type="component" value="Chromosome"/>
</dbReference>
<dbReference type="Gene3D" id="3.30.300.30">
    <property type="match status" value="1"/>
</dbReference>
<comment type="similarity">
    <text evidence="1">Belongs to the ATP-dependent AMP-binding enzyme family.</text>
</comment>
<dbReference type="FunFam" id="3.40.50.12780:FF:000012">
    <property type="entry name" value="Non-ribosomal peptide synthetase"/>
    <property type="match status" value="1"/>
</dbReference>
<dbReference type="PANTHER" id="PTHR44845">
    <property type="entry name" value="CARRIER DOMAIN-CONTAINING PROTEIN"/>
    <property type="match status" value="1"/>
</dbReference>
<dbReference type="RefSeq" id="WP_184091606.1">
    <property type="nucleotide sequence ID" value="NZ_AP023367.1"/>
</dbReference>
<sequence length="526" mass="59478">MNICEKQDIDSIYKKLNDTTHSYPKDKTICQLFEAQAEKTPDAKAVIFGEEELTYRELNKKAGQLAYALHLSGVEKNGIIGIMVERSLEMIIGIYGILKYGASYLPISPEYPQKRIDYIVSDSNPSCFIGQSKTIHRISGFDKICINLDDESNYELPECSYADTVRPNDLMYIIYTSGSTGNPKGVMVEQHSVVNRLNWMQKRYPITHYDTILQKTSFVFDVSVWELFWWSITGAKVSMLKPGFERFPQGIIEEVEKNKITIIHFVPSMFNSFLNYICNEDYSTKLLTLKHIFCSGEALTPIHVKKFNTLLGQINGTRLTNLYGPTEATVDVTYYDCPFDDEISKVPIGKPIDNTAMYILGEACLLSPGEKGELCIAGVGLARGYLNQPELTNEKFVDGLGGRGEMVYRTGDYACLMHDGNIDYLGRMDNQVKIRGLRIELGEIEAKICEYESVSQCIVALINADSINPVLKAYILTTDSELAVQKLKKFLRTYLPDYMIPNDFVLMKDFPITMNGKVDRKALVLL</sequence>
<keyword evidence="5" id="KW-1185">Reference proteome</keyword>
<organism evidence="4 5">
    <name type="scientific">Anaerocolumna cellulosilytica</name>
    <dbReference type="NCBI Taxonomy" id="433286"/>
    <lineage>
        <taxon>Bacteria</taxon>
        <taxon>Bacillati</taxon>
        <taxon>Bacillota</taxon>
        <taxon>Clostridia</taxon>
        <taxon>Lachnospirales</taxon>
        <taxon>Lachnospiraceae</taxon>
        <taxon>Anaerocolumna</taxon>
    </lineage>
</organism>
<dbReference type="PANTHER" id="PTHR44845:SF7">
    <property type="entry name" value="PLIPASTATIN SYNTHASE SUBUNIT D"/>
    <property type="match status" value="1"/>
</dbReference>
<dbReference type="NCBIfam" id="TIGR01733">
    <property type="entry name" value="AA-adenyl-dom"/>
    <property type="match status" value="1"/>
</dbReference>